<protein>
    <recommendedName>
        <fullName evidence="6">V-type proton ATPase subunit E</fullName>
    </recommendedName>
</protein>
<dbReference type="KEGG" id="vpo:Kpol_1071p4"/>
<dbReference type="GO" id="GO:0000221">
    <property type="term" value="C:vacuolar proton-transporting V-type ATPase, V1 domain"/>
    <property type="evidence" value="ECO:0007669"/>
    <property type="project" value="EnsemblFungi"/>
</dbReference>
<dbReference type="GO" id="GO:0000329">
    <property type="term" value="C:fungal-type vacuole membrane"/>
    <property type="evidence" value="ECO:0007669"/>
    <property type="project" value="EnsemblFungi"/>
</dbReference>
<evidence type="ECO:0000256" key="1">
    <source>
        <dbReference type="ARBA" id="ARBA00005901"/>
    </source>
</evidence>
<keyword evidence="5" id="KW-1185">Reference proteome</keyword>
<dbReference type="FunCoup" id="A7TRJ9">
    <property type="interactions" value="820"/>
</dbReference>
<dbReference type="Pfam" id="PF01991">
    <property type="entry name" value="vATP-synt_E"/>
    <property type="match status" value="1"/>
</dbReference>
<dbReference type="OMA" id="QHMMAFI"/>
<dbReference type="Gene3D" id="6.10.250.1620">
    <property type="match status" value="1"/>
</dbReference>
<evidence type="ECO:0000313" key="4">
    <source>
        <dbReference type="EMBL" id="EDO15097.1"/>
    </source>
</evidence>
<dbReference type="EMBL" id="DS480481">
    <property type="protein sequence ID" value="EDO15097.1"/>
    <property type="molecule type" value="Genomic_DNA"/>
</dbReference>
<organism evidence="5">
    <name type="scientific">Vanderwaltozyma polyspora (strain ATCC 22028 / DSM 70294 / BCRC 21397 / CBS 2163 / NBRC 10782 / NRRL Y-8283 / UCD 57-17)</name>
    <name type="common">Kluyveromyces polysporus</name>
    <dbReference type="NCBI Taxonomy" id="436907"/>
    <lineage>
        <taxon>Eukaryota</taxon>
        <taxon>Fungi</taxon>
        <taxon>Dikarya</taxon>
        <taxon>Ascomycota</taxon>
        <taxon>Saccharomycotina</taxon>
        <taxon>Saccharomycetes</taxon>
        <taxon>Saccharomycetales</taxon>
        <taxon>Saccharomycetaceae</taxon>
        <taxon>Vanderwaltozyma</taxon>
    </lineage>
</organism>
<dbReference type="HOGENOM" id="CLU_073641_0_0_1"/>
<dbReference type="AlphaFoldDB" id="A7TRJ9"/>
<dbReference type="InterPro" id="IPR038495">
    <property type="entry name" value="ATPase_E_C"/>
</dbReference>
<name>A7TRJ9_VANPO</name>
<dbReference type="RefSeq" id="XP_001642955.1">
    <property type="nucleotide sequence ID" value="XM_001642905.1"/>
</dbReference>
<dbReference type="GO" id="GO:0046961">
    <property type="term" value="F:proton-transporting ATPase activity, rotational mechanism"/>
    <property type="evidence" value="ECO:0007669"/>
    <property type="project" value="InterPro"/>
</dbReference>
<accession>A7TRJ9</accession>
<dbReference type="InterPro" id="IPR002842">
    <property type="entry name" value="ATPase_V1_Esu"/>
</dbReference>
<evidence type="ECO:0008006" key="6">
    <source>
        <dbReference type="Google" id="ProtNLM"/>
    </source>
</evidence>
<dbReference type="Proteomes" id="UP000000267">
    <property type="component" value="Unassembled WGS sequence"/>
</dbReference>
<keyword evidence="3" id="KW-0406">Ion transport</keyword>
<keyword evidence="2" id="KW-0813">Transport</keyword>
<dbReference type="GeneID" id="5543143"/>
<sequence length="230" mass="26642">MSAITSLTPNQVNDELLKMQAFIKKEADEKGKEIMLKADQEYEIEKNEILRKEINNIDNNFNDKMKKSILKQQITKSTIKNKYRLNLLSEREKLLDEIFEKTKKDLIKVTNDKNKYSKVLKSLILEAAMKLLESNVIVKAKKSDCDLLNKLTKEIEDEFEKSSNRKIKITILKDSYLDETLIGGVIVSDLNGKIEIDNTLEERLKLLSEEALPAIRLELFGPSKTRKFFD</sequence>
<comment type="similarity">
    <text evidence="1">Belongs to the V-ATPase E subunit family.</text>
</comment>
<dbReference type="SUPFAM" id="SSF160527">
    <property type="entry name" value="V-type ATPase subunit E-like"/>
    <property type="match status" value="1"/>
</dbReference>
<evidence type="ECO:0000256" key="2">
    <source>
        <dbReference type="ARBA" id="ARBA00022448"/>
    </source>
</evidence>
<gene>
    <name evidence="4" type="ORF">Kpol_1071p4</name>
</gene>
<dbReference type="eggNOG" id="KOG1664">
    <property type="taxonomic scope" value="Eukaryota"/>
</dbReference>
<evidence type="ECO:0000256" key="3">
    <source>
        <dbReference type="ARBA" id="ARBA00023065"/>
    </source>
</evidence>
<dbReference type="GO" id="GO:0045121">
    <property type="term" value="C:membrane raft"/>
    <property type="evidence" value="ECO:0007669"/>
    <property type="project" value="EnsemblFungi"/>
</dbReference>
<dbReference type="Gene3D" id="3.30.2320.30">
    <property type="entry name" value="ATP synthase, E subunit, C-terminal"/>
    <property type="match status" value="1"/>
</dbReference>
<dbReference type="PANTHER" id="PTHR45715">
    <property type="entry name" value="ATPASE H+-TRANSPORTING V1 SUBUNIT E1A-RELATED"/>
    <property type="match status" value="1"/>
</dbReference>
<dbReference type="InParanoid" id="A7TRJ9"/>
<proteinExistence type="inferred from homology"/>
<dbReference type="OrthoDB" id="10263003at2759"/>
<dbReference type="PhylomeDB" id="A7TRJ9"/>
<evidence type="ECO:0000313" key="5">
    <source>
        <dbReference type="Proteomes" id="UP000000267"/>
    </source>
</evidence>
<dbReference type="HAMAP" id="MF_00311">
    <property type="entry name" value="ATP_synth_E_arch"/>
    <property type="match status" value="1"/>
</dbReference>
<reference evidence="4 5" key="1">
    <citation type="journal article" date="2007" name="Proc. Natl. Acad. Sci. U.S.A.">
        <title>Independent sorting-out of thousands of duplicated gene pairs in two yeast species descended from a whole-genome duplication.</title>
        <authorList>
            <person name="Scannell D.R."/>
            <person name="Frank A.C."/>
            <person name="Conant G.C."/>
            <person name="Byrne K.P."/>
            <person name="Woolfit M."/>
            <person name="Wolfe K.H."/>
        </authorList>
    </citation>
    <scope>NUCLEOTIDE SEQUENCE [LARGE SCALE GENOMIC DNA]</scope>
    <source>
        <strain evidence="5">ATCC 22028 / DSM 70294 / BCRC 21397 / CBS 2163 / NBRC 10782 / NRRL Y-8283 / UCD 57-17</strain>
    </source>
</reference>
<dbReference type="STRING" id="436907.A7TRJ9"/>